<dbReference type="InterPro" id="IPR005227">
    <property type="entry name" value="YqgF"/>
</dbReference>
<keyword evidence="3 5" id="KW-0540">Nuclease</keyword>
<accession>A0A2H0TCC9</accession>
<keyword evidence="1 5" id="KW-0963">Cytoplasm</keyword>
<proteinExistence type="inferred from homology"/>
<dbReference type="InterPro" id="IPR012337">
    <property type="entry name" value="RNaseH-like_sf"/>
</dbReference>
<feature type="domain" description="YqgF/RNase H-like" evidence="6">
    <location>
        <begin position="2"/>
        <end position="101"/>
    </location>
</feature>
<evidence type="ECO:0000256" key="1">
    <source>
        <dbReference type="ARBA" id="ARBA00022490"/>
    </source>
</evidence>
<name>A0A2H0TCC9_9BACT</name>
<dbReference type="Gene3D" id="3.30.420.140">
    <property type="entry name" value="YqgF/RNase H-like domain"/>
    <property type="match status" value="1"/>
</dbReference>
<organism evidence="7 8">
    <name type="scientific">Candidatus Niyogibacteria bacterium CG10_big_fil_rev_8_21_14_0_10_46_36</name>
    <dbReference type="NCBI Taxonomy" id="1974726"/>
    <lineage>
        <taxon>Bacteria</taxon>
        <taxon>Candidatus Niyogiibacteriota</taxon>
    </lineage>
</organism>
<evidence type="ECO:0000256" key="4">
    <source>
        <dbReference type="ARBA" id="ARBA00022801"/>
    </source>
</evidence>
<reference evidence="8" key="1">
    <citation type="submission" date="2017-09" db="EMBL/GenBank/DDBJ databases">
        <title>Depth-based differentiation of microbial function through sediment-hosted aquifers and enrichment of novel symbionts in the deep terrestrial subsurface.</title>
        <authorList>
            <person name="Probst A.J."/>
            <person name="Ladd B."/>
            <person name="Jarett J.K."/>
            <person name="Geller-Mcgrath D.E."/>
            <person name="Sieber C.M.K."/>
            <person name="Emerson J.B."/>
            <person name="Anantharaman K."/>
            <person name="Thomas B.C."/>
            <person name="Malmstrom R."/>
            <person name="Stieglmeier M."/>
            <person name="Klingl A."/>
            <person name="Woyke T."/>
            <person name="Ryan C.M."/>
            <person name="Banfield J.F."/>
        </authorList>
    </citation>
    <scope>NUCLEOTIDE SEQUENCE [LARGE SCALE GENOMIC DNA]</scope>
</reference>
<dbReference type="GO" id="GO:0004518">
    <property type="term" value="F:nuclease activity"/>
    <property type="evidence" value="ECO:0007669"/>
    <property type="project" value="UniProtKB-KW"/>
</dbReference>
<dbReference type="SMART" id="SM00732">
    <property type="entry name" value="YqgFc"/>
    <property type="match status" value="1"/>
</dbReference>
<dbReference type="EC" id="3.1.-.-" evidence="5"/>
<gene>
    <name evidence="7" type="ORF">COU47_03820</name>
</gene>
<evidence type="ECO:0000256" key="5">
    <source>
        <dbReference type="HAMAP-Rule" id="MF_00651"/>
    </source>
</evidence>
<protein>
    <recommendedName>
        <fullName evidence="5">Putative pre-16S rRNA nuclease</fullName>
        <ecNumber evidence="5">3.1.-.-</ecNumber>
    </recommendedName>
</protein>
<evidence type="ECO:0000259" key="6">
    <source>
        <dbReference type="SMART" id="SM00732"/>
    </source>
</evidence>
<dbReference type="GO" id="GO:0000967">
    <property type="term" value="P:rRNA 5'-end processing"/>
    <property type="evidence" value="ECO:0007669"/>
    <property type="project" value="UniProtKB-UniRule"/>
</dbReference>
<dbReference type="PANTHER" id="PTHR33317:SF4">
    <property type="entry name" value="POLYNUCLEOTIDYL TRANSFERASE, RIBONUCLEASE H-LIKE SUPERFAMILY PROTEIN"/>
    <property type="match status" value="1"/>
</dbReference>
<comment type="subcellular location">
    <subcellularLocation>
        <location evidence="5">Cytoplasm</location>
    </subcellularLocation>
</comment>
<keyword evidence="4 5" id="KW-0378">Hydrolase</keyword>
<evidence type="ECO:0000256" key="2">
    <source>
        <dbReference type="ARBA" id="ARBA00022517"/>
    </source>
</evidence>
<comment type="function">
    <text evidence="5">Could be a nuclease involved in processing of the 5'-end of pre-16S rRNA.</text>
</comment>
<dbReference type="GO" id="GO:0016788">
    <property type="term" value="F:hydrolase activity, acting on ester bonds"/>
    <property type="evidence" value="ECO:0007669"/>
    <property type="project" value="UniProtKB-UniRule"/>
</dbReference>
<evidence type="ECO:0000256" key="3">
    <source>
        <dbReference type="ARBA" id="ARBA00022722"/>
    </source>
</evidence>
<dbReference type="Proteomes" id="UP000231503">
    <property type="component" value="Unassembled WGS sequence"/>
</dbReference>
<dbReference type="CDD" id="cd16964">
    <property type="entry name" value="YqgF"/>
    <property type="match status" value="1"/>
</dbReference>
<sequence length="142" mass="15594">MSRILGIDYGLRKAGLALSDEGHKVAFPKGVYPSAWPGIKDVIADILAKETIAEIVIGLPLTLEGDESDMSRHVREFVLHLKEFFNLPIHFENESFTSRAVQSSGAAPPHKTDASAAALILQSFLDRRNQKTGKDIKDIPEV</sequence>
<evidence type="ECO:0000313" key="8">
    <source>
        <dbReference type="Proteomes" id="UP000231503"/>
    </source>
</evidence>
<dbReference type="NCBIfam" id="TIGR00250">
    <property type="entry name" value="RNAse_H_YqgF"/>
    <property type="match status" value="1"/>
</dbReference>
<dbReference type="InterPro" id="IPR037027">
    <property type="entry name" value="YqgF/RNaseH-like_dom_sf"/>
</dbReference>
<comment type="caution">
    <text evidence="7">The sequence shown here is derived from an EMBL/GenBank/DDBJ whole genome shotgun (WGS) entry which is preliminary data.</text>
</comment>
<dbReference type="EMBL" id="PFCO01000009">
    <property type="protein sequence ID" value="PIR69202.1"/>
    <property type="molecule type" value="Genomic_DNA"/>
</dbReference>
<dbReference type="AlphaFoldDB" id="A0A2H0TCC9"/>
<dbReference type="HAMAP" id="MF_00651">
    <property type="entry name" value="Nuclease_YqgF"/>
    <property type="match status" value="1"/>
</dbReference>
<dbReference type="SUPFAM" id="SSF53098">
    <property type="entry name" value="Ribonuclease H-like"/>
    <property type="match status" value="1"/>
</dbReference>
<dbReference type="GO" id="GO:0005737">
    <property type="term" value="C:cytoplasm"/>
    <property type="evidence" value="ECO:0007669"/>
    <property type="project" value="UniProtKB-SubCell"/>
</dbReference>
<dbReference type="PANTHER" id="PTHR33317">
    <property type="entry name" value="POLYNUCLEOTIDYL TRANSFERASE, RIBONUCLEASE H-LIKE SUPERFAMILY PROTEIN"/>
    <property type="match status" value="1"/>
</dbReference>
<evidence type="ECO:0000313" key="7">
    <source>
        <dbReference type="EMBL" id="PIR69202.1"/>
    </source>
</evidence>
<dbReference type="Pfam" id="PF03652">
    <property type="entry name" value="RuvX"/>
    <property type="match status" value="1"/>
</dbReference>
<comment type="similarity">
    <text evidence="5">Belongs to the YqgF HJR family.</text>
</comment>
<dbReference type="InterPro" id="IPR006641">
    <property type="entry name" value="YqgF/RNaseH-like_dom"/>
</dbReference>
<keyword evidence="2 5" id="KW-0690">Ribosome biogenesis</keyword>